<sequence>MNPLLSNVCIHTFSMRGGYSLIFVKKNRFYLVLFLGCKFGVYHLHVMTMDTRITVSDAKRFLPMLKDCFEKRLPVSLIVDDGGLCRAEGYIDRMDDTCLILEDGQLIRIEKLAAVNGIFIDSYAQC</sequence>
<dbReference type="AlphaFoldDB" id="A0A1I7NMN9"/>
<name>A0A1I7NMN9_9BACT</name>
<protein>
    <submittedName>
        <fullName evidence="1">Uncharacterized protein</fullName>
    </submittedName>
</protein>
<evidence type="ECO:0000313" key="1">
    <source>
        <dbReference type="EMBL" id="SFV35931.1"/>
    </source>
</evidence>
<accession>A0A1I7NMN9</accession>
<dbReference type="Proteomes" id="UP000199537">
    <property type="component" value="Unassembled WGS sequence"/>
</dbReference>
<keyword evidence="2" id="KW-1185">Reference proteome</keyword>
<reference evidence="2" key="1">
    <citation type="submission" date="2016-10" db="EMBL/GenBank/DDBJ databases">
        <authorList>
            <person name="Varghese N."/>
            <person name="Submissions S."/>
        </authorList>
    </citation>
    <scope>NUCLEOTIDE SEQUENCE [LARGE SCALE GENOMIC DNA]</scope>
    <source>
        <strain evidence="2">DSM 14807</strain>
    </source>
</reference>
<evidence type="ECO:0000313" key="2">
    <source>
        <dbReference type="Proteomes" id="UP000199537"/>
    </source>
</evidence>
<proteinExistence type="predicted"/>
<dbReference type="EMBL" id="FPCJ01000001">
    <property type="protein sequence ID" value="SFV35931.1"/>
    <property type="molecule type" value="Genomic_DNA"/>
</dbReference>
<gene>
    <name evidence="1" type="ORF">SAMN05660895_2358</name>
</gene>
<organism evidence="1 2">
    <name type="scientific">Thermoflavifilum thermophilum</name>
    <dbReference type="NCBI Taxonomy" id="1393122"/>
    <lineage>
        <taxon>Bacteria</taxon>
        <taxon>Pseudomonadati</taxon>
        <taxon>Bacteroidota</taxon>
        <taxon>Chitinophagia</taxon>
        <taxon>Chitinophagales</taxon>
        <taxon>Chitinophagaceae</taxon>
        <taxon>Thermoflavifilum</taxon>
    </lineage>
</organism>